<organism evidence="1 2">
    <name type="scientific">Candidatus Pedobacter colombiensis</name>
    <dbReference type="NCBI Taxonomy" id="3121371"/>
    <lineage>
        <taxon>Bacteria</taxon>
        <taxon>Pseudomonadati</taxon>
        <taxon>Bacteroidota</taxon>
        <taxon>Sphingobacteriia</taxon>
        <taxon>Sphingobacteriales</taxon>
        <taxon>Sphingobacteriaceae</taxon>
        <taxon>Pedobacter</taxon>
    </lineage>
</organism>
<evidence type="ECO:0000313" key="1">
    <source>
        <dbReference type="EMBL" id="WEK17908.1"/>
    </source>
</evidence>
<dbReference type="Proteomes" id="UP001214530">
    <property type="component" value="Chromosome"/>
</dbReference>
<dbReference type="Pfam" id="PF09357">
    <property type="entry name" value="RteC"/>
    <property type="match status" value="1"/>
</dbReference>
<protein>
    <submittedName>
        <fullName evidence="1">RteC domain-containing protein</fullName>
    </submittedName>
</protein>
<gene>
    <name evidence="1" type="ORF">P0Y49_13985</name>
</gene>
<evidence type="ECO:0000313" key="2">
    <source>
        <dbReference type="Proteomes" id="UP001214530"/>
    </source>
</evidence>
<accession>A0AAJ5W6A2</accession>
<proteinExistence type="predicted"/>
<dbReference type="AlphaFoldDB" id="A0AAJ5W6A2"/>
<dbReference type="InterPro" id="IPR018534">
    <property type="entry name" value="Tet_reg_excision_RteC"/>
</dbReference>
<reference evidence="1" key="1">
    <citation type="submission" date="2023-03" db="EMBL/GenBank/DDBJ databases">
        <title>Andean soil-derived lignocellulolytic bacterial consortium as a source of novel taxa and putative plastic-active enzymes.</title>
        <authorList>
            <person name="Diaz-Garcia L."/>
            <person name="Chuvochina M."/>
            <person name="Feuerriegel G."/>
            <person name="Bunk B."/>
            <person name="Sproer C."/>
            <person name="Streit W.R."/>
            <person name="Rodriguez L.M."/>
            <person name="Overmann J."/>
            <person name="Jimenez D.J."/>
        </authorList>
    </citation>
    <scope>NUCLEOTIDE SEQUENCE</scope>
    <source>
        <strain evidence="1">MAG 3858</strain>
    </source>
</reference>
<sequence length="279" mass="32560">MEKLSKDLLSRMHNELQVIAIESENPLQMAERSFYLADATVKELKDTITPQSFKGKEQEIKFFKEIKPLFQKELIYYQELFYYEASKPFGNEKATKGYLSEVMKRIQSYFDKNRYLYNYHQTGSNRYDDDFFLRQSERLPLQPISTIDLDLDFSTPYSTTLAKLLAYEQLRDYLLNSEFNTANSNLPNSTEAKELGLVWSDSKAALIELAYAIYAKGSVNFGKASIKQIVTGLEFTFNVQLGNFYRTYLDLLLRKKKSTPYLDGLKDFLLIYMEESVDK</sequence>
<dbReference type="EMBL" id="CP119313">
    <property type="protein sequence ID" value="WEK17908.1"/>
    <property type="molecule type" value="Genomic_DNA"/>
</dbReference>
<name>A0AAJ5W6A2_9SPHI</name>